<evidence type="ECO:0000256" key="4">
    <source>
        <dbReference type="ARBA" id="ARBA00022807"/>
    </source>
</evidence>
<keyword evidence="4 6" id="KW-0788">Thiol protease</keyword>
<evidence type="ECO:0000256" key="1">
    <source>
        <dbReference type="ARBA" id="ARBA00007623"/>
    </source>
</evidence>
<name>A0A5N5Q5C8_PANHP</name>
<protein>
    <recommendedName>
        <fullName evidence="7">Calpain catalytic domain-containing protein</fullName>
    </recommendedName>
</protein>
<dbReference type="Proteomes" id="UP000327468">
    <property type="component" value="Chromosome 1"/>
</dbReference>
<dbReference type="PROSITE" id="PS50203">
    <property type="entry name" value="CALPAIN_CAT"/>
    <property type="match status" value="1"/>
</dbReference>
<reference evidence="8 9" key="1">
    <citation type="submission" date="2019-06" db="EMBL/GenBank/DDBJ databases">
        <title>A chromosome-scale genome assembly of the striped catfish, Pangasianodon hypophthalmus.</title>
        <authorList>
            <person name="Wen M."/>
            <person name="Zahm M."/>
            <person name="Roques C."/>
            <person name="Cabau C."/>
            <person name="Klopp C."/>
            <person name="Donnadieu C."/>
            <person name="Jouanno E."/>
            <person name="Avarre J.-C."/>
            <person name="Campet M."/>
            <person name="Ha T.T.T."/>
            <person name="Dugue R."/>
            <person name="Lampietro C."/>
            <person name="Louis A."/>
            <person name="Herpin A."/>
            <person name="Echchiki A."/>
            <person name="Berthelot C."/>
            <person name="Parey E."/>
            <person name="Roest-Crollius H."/>
            <person name="Braasch I."/>
            <person name="Postlethwait J."/>
            <person name="Bobe J."/>
            <person name="Montfort J."/>
            <person name="Bouchez O."/>
            <person name="Begum T."/>
            <person name="Schartl M."/>
            <person name="Guiguen Y."/>
        </authorList>
    </citation>
    <scope>NUCLEOTIDE SEQUENCE [LARGE SCALE GENOMIC DNA]</scope>
    <source>
        <strain evidence="8 9">Indonesia</strain>
        <tissue evidence="8">Blood</tissue>
    </source>
</reference>
<evidence type="ECO:0000256" key="2">
    <source>
        <dbReference type="ARBA" id="ARBA00022670"/>
    </source>
</evidence>
<evidence type="ECO:0000256" key="5">
    <source>
        <dbReference type="PIRSR" id="PIRSR622684-1"/>
    </source>
</evidence>
<comment type="caution">
    <text evidence="8">The sequence shown here is derived from an EMBL/GenBank/DDBJ whole genome shotgun (WGS) entry which is preliminary data.</text>
</comment>
<keyword evidence="2 6" id="KW-0645">Protease</keyword>
<evidence type="ECO:0000256" key="6">
    <source>
        <dbReference type="PROSITE-ProRule" id="PRU00239"/>
    </source>
</evidence>
<dbReference type="InterPro" id="IPR001300">
    <property type="entry name" value="Peptidase_C2_calpain_cat"/>
</dbReference>
<dbReference type="Pfam" id="PF00648">
    <property type="entry name" value="Peptidase_C2"/>
    <property type="match status" value="1"/>
</dbReference>
<dbReference type="CDD" id="cd00044">
    <property type="entry name" value="CysPc"/>
    <property type="match status" value="1"/>
</dbReference>
<evidence type="ECO:0000313" key="9">
    <source>
        <dbReference type="Proteomes" id="UP000327468"/>
    </source>
</evidence>
<dbReference type="SUPFAM" id="SSF54001">
    <property type="entry name" value="Cysteine proteinases"/>
    <property type="match status" value="1"/>
</dbReference>
<feature type="active site" evidence="5 6">
    <location>
        <position position="329"/>
    </location>
</feature>
<evidence type="ECO:0000313" key="8">
    <source>
        <dbReference type="EMBL" id="KAB5587262.1"/>
    </source>
</evidence>
<dbReference type="InterPro" id="IPR000169">
    <property type="entry name" value="Pept_cys_AS"/>
</dbReference>
<dbReference type="SMART" id="SM00230">
    <property type="entry name" value="CysPc"/>
    <property type="match status" value="1"/>
</dbReference>
<organism evidence="8 9">
    <name type="scientific">Pangasianodon hypophthalmus</name>
    <name type="common">Striped catfish</name>
    <name type="synonym">Helicophagus hypophthalmus</name>
    <dbReference type="NCBI Taxonomy" id="310915"/>
    <lineage>
        <taxon>Eukaryota</taxon>
        <taxon>Metazoa</taxon>
        <taxon>Chordata</taxon>
        <taxon>Craniata</taxon>
        <taxon>Vertebrata</taxon>
        <taxon>Euteleostomi</taxon>
        <taxon>Actinopterygii</taxon>
        <taxon>Neopterygii</taxon>
        <taxon>Teleostei</taxon>
        <taxon>Ostariophysi</taxon>
        <taxon>Siluriformes</taxon>
        <taxon>Pangasiidae</taxon>
        <taxon>Pangasianodon</taxon>
    </lineage>
</organism>
<proteinExistence type="inferred from homology"/>
<sequence>MIIKAVKAHESTEWKENEGNKVTWELRAASHGELRDERQHSGIHTLRFLHMAPQKNKRRRLNVAGSRQNPQSFQAQDFLKLRQKCLSSNAKFVDDKFPADRRAIGSGLLPLTKVGKVVWKRPSELVDDPCLIVDGESRFDFSQGDLGNCWFLAAIGAITFQKDVMDQVIPDDQSFDKDYAGIFHFRFYRNGEWVDVVIDDQLPTLSGQLIFVHCKTRNEFWPALLEKAYAKVCGSYAAMNGGFISDGLHDFTGGAYKTFNLTKASENLWDLMDQAVKRRAVMGCGTPPGPTPANTVLPNGIVQGHAYTITGVTKVKSQGKMVRLVRLLNPWGKGEWKGDWSDKSPLWKEVSSQDRETWLEDKNNGEFWMSMEDFCRSYDELDICCIGVDFLI</sequence>
<dbReference type="GO" id="GO:0004198">
    <property type="term" value="F:calcium-dependent cysteine-type endopeptidase activity"/>
    <property type="evidence" value="ECO:0007669"/>
    <property type="project" value="InterPro"/>
</dbReference>
<evidence type="ECO:0000256" key="3">
    <source>
        <dbReference type="ARBA" id="ARBA00022801"/>
    </source>
</evidence>
<dbReference type="PROSITE" id="PS00139">
    <property type="entry name" value="THIOL_PROTEASE_CYS"/>
    <property type="match status" value="1"/>
</dbReference>
<dbReference type="InterPro" id="IPR038765">
    <property type="entry name" value="Papain-like_cys_pep_sf"/>
</dbReference>
<dbReference type="InterPro" id="IPR022684">
    <property type="entry name" value="Calpain_cysteine_protease"/>
</dbReference>
<comment type="similarity">
    <text evidence="1">Belongs to the peptidase C2 family.</text>
</comment>
<dbReference type="GO" id="GO:0006508">
    <property type="term" value="P:proteolysis"/>
    <property type="evidence" value="ECO:0007669"/>
    <property type="project" value="UniProtKB-KW"/>
</dbReference>
<feature type="domain" description="Calpain catalytic" evidence="7">
    <location>
        <begin position="91"/>
        <end position="387"/>
    </location>
</feature>
<accession>A0A5N5Q5C8</accession>
<keyword evidence="9" id="KW-1185">Reference proteome</keyword>
<dbReference type="FunFam" id="3.90.70.10:FF:000054">
    <property type="entry name" value="Calpain 14"/>
    <property type="match status" value="1"/>
</dbReference>
<dbReference type="Gene3D" id="3.90.70.10">
    <property type="entry name" value="Cysteine proteinases"/>
    <property type="match status" value="1"/>
</dbReference>
<feature type="active site" evidence="5 6">
    <location>
        <position position="149"/>
    </location>
</feature>
<feature type="active site" evidence="5 6">
    <location>
        <position position="305"/>
    </location>
</feature>
<dbReference type="PRINTS" id="PR00704">
    <property type="entry name" value="CALPAIN"/>
</dbReference>
<dbReference type="PANTHER" id="PTHR10183">
    <property type="entry name" value="CALPAIN"/>
    <property type="match status" value="1"/>
</dbReference>
<dbReference type="PANTHER" id="PTHR10183:SF302">
    <property type="entry name" value="CALPAIN-14"/>
    <property type="match status" value="1"/>
</dbReference>
<evidence type="ECO:0000259" key="7">
    <source>
        <dbReference type="PROSITE" id="PS50203"/>
    </source>
</evidence>
<dbReference type="GO" id="GO:0005737">
    <property type="term" value="C:cytoplasm"/>
    <property type="evidence" value="ECO:0007669"/>
    <property type="project" value="TreeGrafter"/>
</dbReference>
<dbReference type="EMBL" id="VFJC01000002">
    <property type="protein sequence ID" value="KAB5587262.1"/>
    <property type="molecule type" value="Genomic_DNA"/>
</dbReference>
<dbReference type="AlphaFoldDB" id="A0A5N5Q5C8"/>
<keyword evidence="3 6" id="KW-0378">Hydrolase</keyword>
<gene>
    <name evidence="8" type="ORF">PHYPO_G00011180</name>
</gene>